<feature type="domain" description="DUF4398" evidence="3">
    <location>
        <begin position="26"/>
        <end position="99"/>
    </location>
</feature>
<evidence type="ECO:0000256" key="2">
    <source>
        <dbReference type="SAM" id="SignalP"/>
    </source>
</evidence>
<reference evidence="4 5" key="1">
    <citation type="submission" date="2015-09" db="EMBL/GenBank/DDBJ databases">
        <title>Sorangium comparison.</title>
        <authorList>
            <person name="Zaburannyi N."/>
            <person name="Bunk B."/>
            <person name="Overmann J."/>
            <person name="Mueller R."/>
        </authorList>
    </citation>
    <scope>NUCLEOTIDE SEQUENCE [LARGE SCALE GENOMIC DNA]</scope>
    <source>
        <strain evidence="4 5">So ce26</strain>
    </source>
</reference>
<feature type="chain" id="PRO_5014597268" description="DUF4398 domain-containing protein" evidence="2">
    <location>
        <begin position="23"/>
        <end position="164"/>
    </location>
</feature>
<name>A0A2L0EVC6_SORCE</name>
<gene>
    <name evidence="4" type="ORF">SOCE26_046910</name>
</gene>
<dbReference type="PROSITE" id="PS51257">
    <property type="entry name" value="PROKAR_LIPOPROTEIN"/>
    <property type="match status" value="1"/>
</dbReference>
<keyword evidence="2" id="KW-0732">Signal</keyword>
<dbReference type="RefSeq" id="WP_104981946.1">
    <property type="nucleotide sequence ID" value="NZ_CP012673.1"/>
</dbReference>
<accession>A0A2L0EVC6</accession>
<sequence>MRSHRWILAILLLGGLAGCASAPPPAELLHARKSYERARKSAAAELAPVDLHGAREALERAERAFTGDLGSAEARDLAYIAERRAQLAESLGSTAAAERLRGAALQVYGEVHIALRRQADAAPGPRRQPDEPAPQRPAAPRGRERKAPARGGIAVHPPAILDRR</sequence>
<feature type="signal peptide" evidence="2">
    <location>
        <begin position="1"/>
        <end position="22"/>
    </location>
</feature>
<dbReference type="InterPro" id="IPR025511">
    <property type="entry name" value="DUF4398"/>
</dbReference>
<evidence type="ECO:0000313" key="4">
    <source>
        <dbReference type="EMBL" id="AUX43247.1"/>
    </source>
</evidence>
<evidence type="ECO:0000256" key="1">
    <source>
        <dbReference type="SAM" id="MobiDB-lite"/>
    </source>
</evidence>
<dbReference type="AlphaFoldDB" id="A0A2L0EVC6"/>
<proteinExistence type="predicted"/>
<dbReference type="Proteomes" id="UP000238348">
    <property type="component" value="Chromosome"/>
</dbReference>
<evidence type="ECO:0000259" key="3">
    <source>
        <dbReference type="Pfam" id="PF14346"/>
    </source>
</evidence>
<evidence type="ECO:0000313" key="5">
    <source>
        <dbReference type="Proteomes" id="UP000238348"/>
    </source>
</evidence>
<protein>
    <recommendedName>
        <fullName evidence="3">DUF4398 domain-containing protein</fullName>
    </recommendedName>
</protein>
<dbReference type="Pfam" id="PF14346">
    <property type="entry name" value="DUF4398"/>
    <property type="match status" value="1"/>
</dbReference>
<dbReference type="Gene3D" id="1.20.1270.390">
    <property type="match status" value="1"/>
</dbReference>
<dbReference type="OrthoDB" id="9945062at2"/>
<feature type="region of interest" description="Disordered" evidence="1">
    <location>
        <begin position="120"/>
        <end position="164"/>
    </location>
</feature>
<organism evidence="4 5">
    <name type="scientific">Sorangium cellulosum</name>
    <name type="common">Polyangium cellulosum</name>
    <dbReference type="NCBI Taxonomy" id="56"/>
    <lineage>
        <taxon>Bacteria</taxon>
        <taxon>Pseudomonadati</taxon>
        <taxon>Myxococcota</taxon>
        <taxon>Polyangia</taxon>
        <taxon>Polyangiales</taxon>
        <taxon>Polyangiaceae</taxon>
        <taxon>Sorangium</taxon>
    </lineage>
</organism>
<dbReference type="EMBL" id="CP012673">
    <property type="protein sequence ID" value="AUX43247.1"/>
    <property type="molecule type" value="Genomic_DNA"/>
</dbReference>